<comment type="caution">
    <text evidence="12">The sequence shown here is derived from an EMBL/GenBank/DDBJ whole genome shotgun (WGS) entry which is preliminary data.</text>
</comment>
<evidence type="ECO:0000256" key="10">
    <source>
        <dbReference type="ARBA" id="ARBA00050776"/>
    </source>
</evidence>
<reference evidence="12" key="2">
    <citation type="submission" date="2020-09" db="EMBL/GenBank/DDBJ databases">
        <authorList>
            <person name="Sun Q."/>
            <person name="Kim S."/>
        </authorList>
    </citation>
    <scope>NUCLEOTIDE SEQUENCE</scope>
    <source>
        <strain evidence="12">KCTC 42097</strain>
    </source>
</reference>
<dbReference type="InterPro" id="IPR016454">
    <property type="entry name" value="Cysteine_dSase"/>
</dbReference>
<gene>
    <name evidence="12" type="ORF">GCM10010136_03750</name>
</gene>
<keyword evidence="13" id="KW-1185">Reference proteome</keyword>
<evidence type="ECO:0000313" key="12">
    <source>
        <dbReference type="EMBL" id="GHC62578.1"/>
    </source>
</evidence>
<protein>
    <recommendedName>
        <fullName evidence="4">Cysteine desulfurase</fullName>
    </recommendedName>
</protein>
<reference evidence="12" key="1">
    <citation type="journal article" date="2014" name="Int. J. Syst. Evol. Microbiol.">
        <title>Complete genome sequence of Corynebacterium casei LMG S-19264T (=DSM 44701T), isolated from a smear-ripened cheese.</title>
        <authorList>
            <consortium name="US DOE Joint Genome Institute (JGI-PGF)"/>
            <person name="Walter F."/>
            <person name="Albersmeier A."/>
            <person name="Kalinowski J."/>
            <person name="Ruckert C."/>
        </authorList>
    </citation>
    <scope>NUCLEOTIDE SEQUENCE</scope>
    <source>
        <strain evidence="12">KCTC 42097</strain>
    </source>
</reference>
<comment type="function">
    <text evidence="2">Catalyzes the removal of elemental sulfur atoms from cysteine to produce alanine. Seems to participate in the biosynthesis of the nitrogenase metalloclusters by providing the inorganic sulfur required for the Fe-S core formation.</text>
</comment>
<evidence type="ECO:0000256" key="8">
    <source>
        <dbReference type="ARBA" id="ARBA00023004"/>
    </source>
</evidence>
<keyword evidence="5" id="KW-0808">Transferase</keyword>
<accession>A0A8J3GGV9</accession>
<dbReference type="InterPro" id="IPR015424">
    <property type="entry name" value="PyrdxlP-dep_Trfase"/>
</dbReference>
<evidence type="ECO:0000256" key="6">
    <source>
        <dbReference type="ARBA" id="ARBA00022723"/>
    </source>
</evidence>
<dbReference type="Proteomes" id="UP000641137">
    <property type="component" value="Unassembled WGS sequence"/>
</dbReference>
<comment type="similarity">
    <text evidence="3">Belongs to the class-V pyridoxal-phosphate-dependent aminotransferase family. NifS/IscS subfamily.</text>
</comment>
<dbReference type="InterPro" id="IPR015421">
    <property type="entry name" value="PyrdxlP-dep_Trfase_major"/>
</dbReference>
<proteinExistence type="inferred from homology"/>
<evidence type="ECO:0000256" key="3">
    <source>
        <dbReference type="ARBA" id="ARBA00006490"/>
    </source>
</evidence>
<dbReference type="Gene3D" id="3.90.1150.10">
    <property type="entry name" value="Aspartate Aminotransferase, domain 1"/>
    <property type="match status" value="1"/>
</dbReference>
<dbReference type="Gene3D" id="3.40.640.10">
    <property type="entry name" value="Type I PLP-dependent aspartate aminotransferase-like (Major domain)"/>
    <property type="match status" value="1"/>
</dbReference>
<name>A0A8J3GGV9_9HYPH</name>
<evidence type="ECO:0000259" key="11">
    <source>
        <dbReference type="Pfam" id="PF00266"/>
    </source>
</evidence>
<dbReference type="InterPro" id="IPR015422">
    <property type="entry name" value="PyrdxlP-dep_Trfase_small"/>
</dbReference>
<dbReference type="InterPro" id="IPR000192">
    <property type="entry name" value="Aminotrans_V_dom"/>
</dbReference>
<dbReference type="Gene3D" id="1.10.260.50">
    <property type="match status" value="1"/>
</dbReference>
<comment type="catalytic activity">
    <reaction evidence="10">
        <text>(sulfur carrier)-H + L-cysteine = (sulfur carrier)-SH + L-alanine</text>
        <dbReference type="Rhea" id="RHEA:43892"/>
        <dbReference type="Rhea" id="RHEA-COMP:14737"/>
        <dbReference type="Rhea" id="RHEA-COMP:14739"/>
        <dbReference type="ChEBI" id="CHEBI:29917"/>
        <dbReference type="ChEBI" id="CHEBI:35235"/>
        <dbReference type="ChEBI" id="CHEBI:57972"/>
        <dbReference type="ChEBI" id="CHEBI:64428"/>
        <dbReference type="EC" id="2.8.1.7"/>
    </reaction>
</comment>
<dbReference type="RefSeq" id="WP_189487287.1">
    <property type="nucleotide sequence ID" value="NZ_BMZO01000001.1"/>
</dbReference>
<dbReference type="GO" id="GO:0031071">
    <property type="term" value="F:cysteine desulfurase activity"/>
    <property type="evidence" value="ECO:0007669"/>
    <property type="project" value="UniProtKB-EC"/>
</dbReference>
<dbReference type="GO" id="GO:0046872">
    <property type="term" value="F:metal ion binding"/>
    <property type="evidence" value="ECO:0007669"/>
    <property type="project" value="UniProtKB-KW"/>
</dbReference>
<dbReference type="PIRSF" id="PIRSF005572">
    <property type="entry name" value="NifS"/>
    <property type="match status" value="1"/>
</dbReference>
<comment type="cofactor">
    <cofactor evidence="1">
        <name>pyridoxal 5'-phosphate</name>
        <dbReference type="ChEBI" id="CHEBI:597326"/>
    </cofactor>
</comment>
<evidence type="ECO:0000256" key="9">
    <source>
        <dbReference type="ARBA" id="ARBA00023014"/>
    </source>
</evidence>
<evidence type="ECO:0000256" key="5">
    <source>
        <dbReference type="ARBA" id="ARBA00022679"/>
    </source>
</evidence>
<dbReference type="PANTHER" id="PTHR11601">
    <property type="entry name" value="CYSTEINE DESULFURYLASE FAMILY MEMBER"/>
    <property type="match status" value="1"/>
</dbReference>
<dbReference type="SUPFAM" id="SSF53383">
    <property type="entry name" value="PLP-dependent transferases"/>
    <property type="match status" value="1"/>
</dbReference>
<keyword evidence="7" id="KW-0663">Pyridoxal phosphate</keyword>
<dbReference type="GO" id="GO:0051536">
    <property type="term" value="F:iron-sulfur cluster binding"/>
    <property type="evidence" value="ECO:0007669"/>
    <property type="project" value="UniProtKB-KW"/>
</dbReference>
<dbReference type="PANTHER" id="PTHR11601:SF34">
    <property type="entry name" value="CYSTEINE DESULFURASE"/>
    <property type="match status" value="1"/>
</dbReference>
<dbReference type="EMBL" id="BMZO01000001">
    <property type="protein sequence ID" value="GHC62578.1"/>
    <property type="molecule type" value="Genomic_DNA"/>
</dbReference>
<evidence type="ECO:0000256" key="7">
    <source>
        <dbReference type="ARBA" id="ARBA00022898"/>
    </source>
</evidence>
<dbReference type="AlphaFoldDB" id="A0A8J3GGV9"/>
<evidence type="ECO:0000256" key="4">
    <source>
        <dbReference type="ARBA" id="ARBA00013558"/>
    </source>
</evidence>
<evidence type="ECO:0000256" key="1">
    <source>
        <dbReference type="ARBA" id="ARBA00001933"/>
    </source>
</evidence>
<keyword evidence="8" id="KW-0408">Iron</keyword>
<keyword evidence="9" id="KW-0411">Iron-sulfur</keyword>
<evidence type="ECO:0000256" key="2">
    <source>
        <dbReference type="ARBA" id="ARBA00003120"/>
    </source>
</evidence>
<dbReference type="Pfam" id="PF00266">
    <property type="entry name" value="Aminotran_5"/>
    <property type="match status" value="1"/>
</dbReference>
<keyword evidence="6" id="KW-0479">Metal-binding</keyword>
<evidence type="ECO:0000313" key="13">
    <source>
        <dbReference type="Proteomes" id="UP000641137"/>
    </source>
</evidence>
<sequence length="387" mass="39986">MSLARAYLDYNASAPLTQDALAAASAALAFCGNASSVHHEGREARRIIEQARKDVAALVNADPSHVIFTSGATEAASMLLTPSWKMGAAPLHVSHLYVCAADHPCMLNGGHFATEQVTRIEVDADGLLRLDMLENALAAHDKVQGLPLVACHLANNETGVIQDSPAIAAVAKAHGALLVLDAVQAAGRIPLDMVALGADFLVLSAHKIGGPKGAGAIVSQGEVLTPVPLVKGGGQEKGHRAGTENVMAIAGFGAAARNALDNLVHADEVGVLRNRFEAAIVSRFNNAIIFGAQAPRLPNTLFFSVPGLKAETAQIAFDLDGVALSAGSACSSGKVGPSHVLAAMGVEGDLGALRVSIGCETGERELQAFEKVLDRLVKRHIPSQAAE</sequence>
<feature type="domain" description="Aminotransferase class V" evidence="11">
    <location>
        <begin position="7"/>
        <end position="369"/>
    </location>
</feature>
<organism evidence="12 13">
    <name type="scientific">Limoniibacter endophyticus</name>
    <dbReference type="NCBI Taxonomy" id="1565040"/>
    <lineage>
        <taxon>Bacteria</taxon>
        <taxon>Pseudomonadati</taxon>
        <taxon>Pseudomonadota</taxon>
        <taxon>Alphaproteobacteria</taxon>
        <taxon>Hyphomicrobiales</taxon>
        <taxon>Bartonellaceae</taxon>
        <taxon>Limoniibacter</taxon>
    </lineage>
</organism>